<keyword evidence="7" id="KW-0677">Repeat</keyword>
<evidence type="ECO:0000256" key="7">
    <source>
        <dbReference type="ARBA" id="ARBA00022737"/>
    </source>
</evidence>
<keyword evidence="3" id="KW-0813">Transport</keyword>
<evidence type="ECO:0000256" key="9">
    <source>
        <dbReference type="ARBA" id="ARBA00022989"/>
    </source>
</evidence>
<keyword evidence="5" id="KW-0812">Transmembrane</keyword>
<keyword evidence="11" id="KW-1015">Disulfide bond</keyword>
<protein>
    <submittedName>
        <fullName evidence="13">Uncharacterized protein</fullName>
    </submittedName>
</protein>
<evidence type="ECO:0000313" key="13">
    <source>
        <dbReference type="EMBL" id="KAK9135403.1"/>
    </source>
</evidence>
<keyword evidence="12" id="KW-0325">Glycoprotein</keyword>
<proteinExistence type="inferred from homology"/>
<comment type="similarity">
    <text evidence="2">Belongs to the VSR (BP-80) family.</text>
</comment>
<keyword evidence="10" id="KW-0472">Membrane</keyword>
<evidence type="ECO:0000256" key="12">
    <source>
        <dbReference type="ARBA" id="ARBA00023180"/>
    </source>
</evidence>
<organism evidence="13 14">
    <name type="scientific">Stephania yunnanensis</name>
    <dbReference type="NCBI Taxonomy" id="152371"/>
    <lineage>
        <taxon>Eukaryota</taxon>
        <taxon>Viridiplantae</taxon>
        <taxon>Streptophyta</taxon>
        <taxon>Embryophyta</taxon>
        <taxon>Tracheophyta</taxon>
        <taxon>Spermatophyta</taxon>
        <taxon>Magnoliopsida</taxon>
        <taxon>Ranunculales</taxon>
        <taxon>Menispermaceae</taxon>
        <taxon>Menispermoideae</taxon>
        <taxon>Cissampelideae</taxon>
        <taxon>Stephania</taxon>
    </lineage>
</organism>
<evidence type="ECO:0000256" key="4">
    <source>
        <dbReference type="ARBA" id="ARBA00022536"/>
    </source>
</evidence>
<evidence type="ECO:0000256" key="8">
    <source>
        <dbReference type="ARBA" id="ARBA00022837"/>
    </source>
</evidence>
<keyword evidence="4" id="KW-0245">EGF-like domain</keyword>
<dbReference type="EMBL" id="JBBNAF010000006">
    <property type="protein sequence ID" value="KAK9135403.1"/>
    <property type="molecule type" value="Genomic_DNA"/>
</dbReference>
<evidence type="ECO:0000256" key="6">
    <source>
        <dbReference type="ARBA" id="ARBA00022729"/>
    </source>
</evidence>
<dbReference type="GO" id="GO:0000139">
    <property type="term" value="C:Golgi membrane"/>
    <property type="evidence" value="ECO:0007669"/>
    <property type="project" value="UniProtKB-SubCell"/>
</dbReference>
<keyword evidence="9" id="KW-1133">Transmembrane helix</keyword>
<evidence type="ECO:0000256" key="1">
    <source>
        <dbReference type="ARBA" id="ARBA00004394"/>
    </source>
</evidence>
<evidence type="ECO:0000256" key="5">
    <source>
        <dbReference type="ARBA" id="ARBA00022692"/>
    </source>
</evidence>
<sequence length="89" mass="9579">MLKRGAVLKAICSGFEEITEPSVCWTDDIQTNECMENNGGCWQDKAANITACMDIFRGSACECPMVDGLQFKGDGYDNCEASGDLAGAR</sequence>
<keyword evidence="8" id="KW-0106">Calcium</keyword>
<dbReference type="FunFam" id="2.10.25.10:FF:000178">
    <property type="entry name" value="vacuolar-sorting receptor 1"/>
    <property type="match status" value="1"/>
</dbReference>
<dbReference type="AlphaFoldDB" id="A0AAP0JJW3"/>
<evidence type="ECO:0000256" key="2">
    <source>
        <dbReference type="ARBA" id="ARBA00007038"/>
    </source>
</evidence>
<keyword evidence="14" id="KW-1185">Reference proteome</keyword>
<evidence type="ECO:0000313" key="14">
    <source>
        <dbReference type="Proteomes" id="UP001420932"/>
    </source>
</evidence>
<accession>A0AAP0JJW3</accession>
<comment type="subcellular location">
    <subcellularLocation>
        <location evidence="1">Golgi apparatus membrane</location>
    </subcellularLocation>
</comment>
<evidence type="ECO:0000256" key="3">
    <source>
        <dbReference type="ARBA" id="ARBA00022448"/>
    </source>
</evidence>
<comment type="caution">
    <text evidence="13">The sequence shown here is derived from an EMBL/GenBank/DDBJ whole genome shotgun (WGS) entry which is preliminary data.</text>
</comment>
<keyword evidence="6" id="KW-0732">Signal</keyword>
<name>A0AAP0JJW3_9MAGN</name>
<dbReference type="Gene3D" id="2.10.25.10">
    <property type="entry name" value="Laminin"/>
    <property type="match status" value="1"/>
</dbReference>
<gene>
    <name evidence="13" type="ORF">Syun_014733</name>
</gene>
<reference evidence="13 14" key="1">
    <citation type="submission" date="2024-01" db="EMBL/GenBank/DDBJ databases">
        <title>Genome assemblies of Stephania.</title>
        <authorList>
            <person name="Yang L."/>
        </authorList>
    </citation>
    <scope>NUCLEOTIDE SEQUENCE [LARGE SCALE GENOMIC DNA]</scope>
    <source>
        <strain evidence="13">YNDBR</strain>
        <tissue evidence="13">Leaf</tissue>
    </source>
</reference>
<evidence type="ECO:0000256" key="11">
    <source>
        <dbReference type="ARBA" id="ARBA00023157"/>
    </source>
</evidence>
<evidence type="ECO:0000256" key="10">
    <source>
        <dbReference type="ARBA" id="ARBA00023136"/>
    </source>
</evidence>
<dbReference type="Proteomes" id="UP001420932">
    <property type="component" value="Unassembled WGS sequence"/>
</dbReference>